<dbReference type="InterPro" id="IPR000425">
    <property type="entry name" value="MIP"/>
</dbReference>
<keyword evidence="3 5" id="KW-1133">Transmembrane helix</keyword>
<dbReference type="PANTHER" id="PTHR19139">
    <property type="entry name" value="AQUAPORIN TRANSPORTER"/>
    <property type="match status" value="1"/>
</dbReference>
<feature type="non-terminal residue" evidence="6">
    <location>
        <position position="1"/>
    </location>
</feature>
<dbReference type="PANTHER" id="PTHR19139:SF270">
    <property type="entry name" value="ENTOMOGLYCEROPORIN 1-RELATED"/>
    <property type="match status" value="1"/>
</dbReference>
<dbReference type="Gene3D" id="1.20.1080.10">
    <property type="entry name" value="Glycerol uptake facilitator protein"/>
    <property type="match status" value="1"/>
</dbReference>
<name>A0AAV8XAG9_9CUCU</name>
<dbReference type="Proteomes" id="UP001162162">
    <property type="component" value="Unassembled WGS sequence"/>
</dbReference>
<gene>
    <name evidence="6" type="ORF">NQ318_007567</name>
</gene>
<feature type="transmembrane region" description="Helical" evidence="5">
    <location>
        <begin position="112"/>
        <end position="132"/>
    </location>
</feature>
<dbReference type="GO" id="GO:0005886">
    <property type="term" value="C:plasma membrane"/>
    <property type="evidence" value="ECO:0007669"/>
    <property type="project" value="TreeGrafter"/>
</dbReference>
<dbReference type="SUPFAM" id="SSF81338">
    <property type="entry name" value="Aquaporin-like"/>
    <property type="match status" value="1"/>
</dbReference>
<sequence length="156" mass="16607">TKIQLDDNMSNADRVVLCVAEIAGTAILVFLGCMGCATGVVNAVIPPEQAVTPATLLKPRFNETVGLCSPNFNSNITPVQAMLVEFILSLILVWVCCALWDSRNVGKDDSLAIRLGLTVAGLIMAGGSYTGANLNPARSFGPALINGDWDNHWVKY</sequence>
<keyword evidence="7" id="KW-1185">Reference proteome</keyword>
<evidence type="ECO:0000313" key="6">
    <source>
        <dbReference type="EMBL" id="KAJ8935464.1"/>
    </source>
</evidence>
<dbReference type="AlphaFoldDB" id="A0AAV8XAG9"/>
<protein>
    <submittedName>
        <fullName evidence="6">Uncharacterized protein</fullName>
    </submittedName>
</protein>
<dbReference type="InterPro" id="IPR034294">
    <property type="entry name" value="Aquaporin_transptr"/>
</dbReference>
<feature type="transmembrane region" description="Helical" evidence="5">
    <location>
        <begin position="79"/>
        <end position="100"/>
    </location>
</feature>
<evidence type="ECO:0000313" key="7">
    <source>
        <dbReference type="Proteomes" id="UP001162162"/>
    </source>
</evidence>
<keyword evidence="4 5" id="KW-0472">Membrane</keyword>
<comment type="subcellular location">
    <subcellularLocation>
        <location evidence="1">Membrane</location>
        <topology evidence="1">Multi-pass membrane protein</topology>
    </subcellularLocation>
</comment>
<evidence type="ECO:0000256" key="2">
    <source>
        <dbReference type="ARBA" id="ARBA00022692"/>
    </source>
</evidence>
<dbReference type="Pfam" id="PF00230">
    <property type="entry name" value="MIP"/>
    <property type="match status" value="1"/>
</dbReference>
<dbReference type="EMBL" id="JAPWTK010000881">
    <property type="protein sequence ID" value="KAJ8935464.1"/>
    <property type="molecule type" value="Genomic_DNA"/>
</dbReference>
<evidence type="ECO:0000256" key="3">
    <source>
        <dbReference type="ARBA" id="ARBA00022989"/>
    </source>
</evidence>
<dbReference type="InterPro" id="IPR023271">
    <property type="entry name" value="Aquaporin-like"/>
</dbReference>
<comment type="caution">
    <text evidence="6">The sequence shown here is derived from an EMBL/GenBank/DDBJ whole genome shotgun (WGS) entry which is preliminary data.</text>
</comment>
<proteinExistence type="predicted"/>
<dbReference type="GO" id="GO:0015267">
    <property type="term" value="F:channel activity"/>
    <property type="evidence" value="ECO:0007669"/>
    <property type="project" value="InterPro"/>
</dbReference>
<evidence type="ECO:0000256" key="4">
    <source>
        <dbReference type="ARBA" id="ARBA00023136"/>
    </source>
</evidence>
<keyword evidence="2 5" id="KW-0812">Transmembrane</keyword>
<evidence type="ECO:0000256" key="1">
    <source>
        <dbReference type="ARBA" id="ARBA00004141"/>
    </source>
</evidence>
<evidence type="ECO:0000256" key="5">
    <source>
        <dbReference type="SAM" id="Phobius"/>
    </source>
</evidence>
<accession>A0AAV8XAG9</accession>
<reference evidence="6" key="1">
    <citation type="journal article" date="2023" name="Insect Mol. Biol.">
        <title>Genome sequencing provides insights into the evolution of gene families encoding plant cell wall-degrading enzymes in longhorned beetles.</title>
        <authorList>
            <person name="Shin N.R."/>
            <person name="Okamura Y."/>
            <person name="Kirsch R."/>
            <person name="Pauchet Y."/>
        </authorList>
    </citation>
    <scope>NUCLEOTIDE SEQUENCE</scope>
    <source>
        <strain evidence="6">AMC_N1</strain>
    </source>
</reference>
<organism evidence="6 7">
    <name type="scientific">Aromia moschata</name>
    <dbReference type="NCBI Taxonomy" id="1265417"/>
    <lineage>
        <taxon>Eukaryota</taxon>
        <taxon>Metazoa</taxon>
        <taxon>Ecdysozoa</taxon>
        <taxon>Arthropoda</taxon>
        <taxon>Hexapoda</taxon>
        <taxon>Insecta</taxon>
        <taxon>Pterygota</taxon>
        <taxon>Neoptera</taxon>
        <taxon>Endopterygota</taxon>
        <taxon>Coleoptera</taxon>
        <taxon>Polyphaga</taxon>
        <taxon>Cucujiformia</taxon>
        <taxon>Chrysomeloidea</taxon>
        <taxon>Cerambycidae</taxon>
        <taxon>Cerambycinae</taxon>
        <taxon>Callichromatini</taxon>
        <taxon>Aromia</taxon>
    </lineage>
</organism>
<feature type="transmembrane region" description="Helical" evidence="5">
    <location>
        <begin position="15"/>
        <end position="45"/>
    </location>
</feature>